<dbReference type="InterPro" id="IPR003607">
    <property type="entry name" value="HD/PDEase_dom"/>
</dbReference>
<dbReference type="Proteomes" id="UP000002382">
    <property type="component" value="Chromosome"/>
</dbReference>
<evidence type="ECO:0000313" key="2">
    <source>
        <dbReference type="EMBL" id="ACR79309.1"/>
    </source>
</evidence>
<dbReference type="InterPro" id="IPR037522">
    <property type="entry name" value="HD_GYP_dom"/>
</dbReference>
<sequence length="550" mass="64394">MKKDVEELLLGLEISEKSIPKICEILKKIEDKKERDYLDALKKLCTTAEGRDTLSSYDLEWFRKLAAFNAKRGKLTRAYDIVKRVMEIAEKFPENSREKISFRLFYMMISYELNKRTEVIKQAKELLGIEKFVPEDLRATYYNDLGLVASYFEIGEDPVELLEKAMKYPEDFAGSLLAPYNLTEYYYYRGDFEKALNLVTSLKKKAFDYLLSKCAVMELKCFLALSEIEKAENVVKELEKMNSENPERLDMGISLVFLGYYYVSRGDIDKAKEYVRWIDRILEREYTPYLYGESQALKAEILNAQGESFKAIEVMIEAFEILRKEKILSPHVRKYLKSALFRLWDIFKKLVNELRQRDDYTASHTLRVSYFAYSLARHMNYSTTDLFYLIIGGMLHDYGKIKVPLEILNKKGKLDPEELKAIRKHPVYGAEFLEGLKFPDLIRHVVLMHHERIDGKGYPLGLKNGEIPEVAQIVAIADIFDALTTDRPYRKALSKEEAVRYLLSLRGQLVEDHLLNNFAKMAEMIQPRNYRIAFEEIWRETIEDLFEVVE</sequence>
<dbReference type="CDD" id="cd00077">
    <property type="entry name" value="HDc"/>
    <property type="match status" value="1"/>
</dbReference>
<dbReference type="HOGENOM" id="CLU_495011_0_0_0"/>
<name>C5CEY0_KOSOT</name>
<dbReference type="NCBIfam" id="TIGR00277">
    <property type="entry name" value="HDIG"/>
    <property type="match status" value="1"/>
</dbReference>
<dbReference type="EMBL" id="CP001634">
    <property type="protein sequence ID" value="ACR79309.1"/>
    <property type="molecule type" value="Genomic_DNA"/>
</dbReference>
<dbReference type="PROSITE" id="PS51832">
    <property type="entry name" value="HD_GYP"/>
    <property type="match status" value="1"/>
</dbReference>
<evidence type="ECO:0000259" key="1">
    <source>
        <dbReference type="PROSITE" id="PS51832"/>
    </source>
</evidence>
<dbReference type="SUPFAM" id="SSF109604">
    <property type="entry name" value="HD-domain/PDEase-like"/>
    <property type="match status" value="1"/>
</dbReference>
<dbReference type="InterPro" id="IPR011990">
    <property type="entry name" value="TPR-like_helical_dom_sf"/>
</dbReference>
<evidence type="ECO:0000313" key="3">
    <source>
        <dbReference type="Proteomes" id="UP000002382"/>
    </source>
</evidence>
<dbReference type="Gene3D" id="1.10.3210.10">
    <property type="entry name" value="Hypothetical protein af1432"/>
    <property type="match status" value="1"/>
</dbReference>
<keyword evidence="3" id="KW-1185">Reference proteome</keyword>
<organism evidence="2 3">
    <name type="scientific">Kosmotoga olearia (strain ATCC BAA-1733 / DSM 21960 / TBF 19.5.1)</name>
    <dbReference type="NCBI Taxonomy" id="521045"/>
    <lineage>
        <taxon>Bacteria</taxon>
        <taxon>Thermotogati</taxon>
        <taxon>Thermotogota</taxon>
        <taxon>Thermotogae</taxon>
        <taxon>Kosmotogales</taxon>
        <taxon>Kosmotogaceae</taxon>
        <taxon>Kosmotoga</taxon>
    </lineage>
</organism>
<gene>
    <name evidence="2" type="ordered locus">Kole_0590</name>
</gene>
<dbReference type="SMART" id="SM00471">
    <property type="entry name" value="HDc"/>
    <property type="match status" value="1"/>
</dbReference>
<protein>
    <submittedName>
        <fullName evidence="2">Metal dependent phosphohydrolase</fullName>
    </submittedName>
</protein>
<dbReference type="eggNOG" id="COG2206">
    <property type="taxonomic scope" value="Bacteria"/>
</dbReference>
<feature type="domain" description="HD-GYP" evidence="1">
    <location>
        <begin position="339"/>
        <end position="534"/>
    </location>
</feature>
<dbReference type="PANTHER" id="PTHR43155:SF2">
    <property type="entry name" value="CYCLIC DI-GMP PHOSPHODIESTERASE PA4108"/>
    <property type="match status" value="1"/>
</dbReference>
<dbReference type="eggNOG" id="COG2909">
    <property type="taxonomic scope" value="Bacteria"/>
</dbReference>
<dbReference type="OrthoDB" id="9804747at2"/>
<reference evidence="2 3" key="1">
    <citation type="submission" date="2009-06" db="EMBL/GenBank/DDBJ databases">
        <title>Complete sequence of Thermotogales bacterium TBF 19.5.1.</title>
        <authorList>
            <consortium name="US DOE Joint Genome Institute"/>
            <person name="Lucas S."/>
            <person name="Copeland A."/>
            <person name="Lapidus A."/>
            <person name="Glavina del Rio T."/>
            <person name="Tice H."/>
            <person name="Bruce D."/>
            <person name="Goodwin L."/>
            <person name="Pitluck S."/>
            <person name="Chertkov O."/>
            <person name="Brettin T."/>
            <person name="Detter J.C."/>
            <person name="Han C."/>
            <person name="Schmutz J."/>
            <person name="Larimer F."/>
            <person name="Land M."/>
            <person name="Hauser L."/>
            <person name="Kyrpides N."/>
            <person name="Ovchinnikova G."/>
            <person name="Noll K."/>
        </authorList>
    </citation>
    <scope>NUCLEOTIDE SEQUENCE [LARGE SCALE GENOMIC DNA]</scope>
    <source>
        <strain evidence="3">ATCC BAA-1733 / DSM 21960 / TBF 19.5.1</strain>
    </source>
</reference>
<dbReference type="SUPFAM" id="SSF48452">
    <property type="entry name" value="TPR-like"/>
    <property type="match status" value="2"/>
</dbReference>
<reference evidence="2 3" key="2">
    <citation type="journal article" date="2011" name="J. Bacteriol.">
        <title>Genome Sequence of Kosmotoga olearia Strain TBF 19.5.1, a Thermophilic Bacterium with a Wide Growth Temperature Range, Isolated from the Troll B Oil Platform in the North Sea.</title>
        <authorList>
            <person name="Swithers K.S."/>
            <person name="Dipippo J.L."/>
            <person name="Bruce D.C."/>
            <person name="Detter C."/>
            <person name="Tapia R."/>
            <person name="Han S."/>
            <person name="Goodwin L.A."/>
            <person name="Han J."/>
            <person name="Woyke T."/>
            <person name="Pitluck S."/>
            <person name="Pennacchio L."/>
            <person name="Nolan M."/>
            <person name="Mikhailova N."/>
            <person name="Land M.L."/>
            <person name="Nesbo C.L."/>
            <person name="Gogarten J.P."/>
            <person name="Noll K.M."/>
        </authorList>
    </citation>
    <scope>NUCLEOTIDE SEQUENCE [LARGE SCALE GENOMIC DNA]</scope>
    <source>
        <strain evidence="3">ATCC BAA-1733 / DSM 21960 / TBF 19.5.1</strain>
    </source>
</reference>
<dbReference type="KEGG" id="kol:Kole_0590"/>
<dbReference type="AlphaFoldDB" id="C5CEY0"/>
<proteinExistence type="predicted"/>
<accession>C5CEY0</accession>
<dbReference type="Pfam" id="PF13487">
    <property type="entry name" value="HD_5"/>
    <property type="match status" value="1"/>
</dbReference>
<dbReference type="Gene3D" id="1.25.40.10">
    <property type="entry name" value="Tetratricopeptide repeat domain"/>
    <property type="match status" value="1"/>
</dbReference>
<dbReference type="STRING" id="521045.Kole_0590"/>
<dbReference type="InterPro" id="IPR006675">
    <property type="entry name" value="HDIG_dom"/>
</dbReference>
<dbReference type="RefSeq" id="WP_012745091.1">
    <property type="nucleotide sequence ID" value="NC_012785.1"/>
</dbReference>
<dbReference type="PANTHER" id="PTHR43155">
    <property type="entry name" value="CYCLIC DI-GMP PHOSPHODIESTERASE PA4108-RELATED"/>
    <property type="match status" value="1"/>
</dbReference>